<feature type="compositionally biased region" description="Low complexity" evidence="1">
    <location>
        <begin position="387"/>
        <end position="406"/>
    </location>
</feature>
<dbReference type="PANTHER" id="PTHR47331:SF5">
    <property type="entry name" value="RIBONUCLEASE H"/>
    <property type="match status" value="1"/>
</dbReference>
<dbReference type="Proteomes" id="UP000594454">
    <property type="component" value="Chromosome 4"/>
</dbReference>
<name>A0A7R8YY80_HERIL</name>
<keyword evidence="3" id="KW-1185">Reference proteome</keyword>
<dbReference type="OrthoDB" id="8066212at2759"/>
<dbReference type="GO" id="GO:0003676">
    <property type="term" value="F:nucleic acid binding"/>
    <property type="evidence" value="ECO:0007669"/>
    <property type="project" value="InterPro"/>
</dbReference>
<gene>
    <name evidence="2" type="ORF">HERILL_LOCUS11752</name>
</gene>
<dbReference type="Pfam" id="PF03564">
    <property type="entry name" value="DUF1759"/>
    <property type="match status" value="1"/>
</dbReference>
<dbReference type="InParanoid" id="A0A7R8YY80"/>
<evidence type="ECO:0000313" key="3">
    <source>
        <dbReference type="Proteomes" id="UP000594454"/>
    </source>
</evidence>
<dbReference type="GO" id="GO:0008270">
    <property type="term" value="F:zinc ion binding"/>
    <property type="evidence" value="ECO:0007669"/>
    <property type="project" value="InterPro"/>
</dbReference>
<evidence type="ECO:0008006" key="4">
    <source>
        <dbReference type="Google" id="ProtNLM"/>
    </source>
</evidence>
<dbReference type="InterPro" id="IPR036875">
    <property type="entry name" value="Znf_CCHC_sf"/>
</dbReference>
<dbReference type="SUPFAM" id="SSF57756">
    <property type="entry name" value="Retrovirus zinc finger-like domains"/>
    <property type="match status" value="1"/>
</dbReference>
<reference evidence="2 3" key="1">
    <citation type="submission" date="2020-11" db="EMBL/GenBank/DDBJ databases">
        <authorList>
            <person name="Wallbank WR R."/>
            <person name="Pardo Diaz C."/>
            <person name="Kozak K."/>
            <person name="Martin S."/>
            <person name="Jiggins C."/>
            <person name="Moest M."/>
            <person name="Warren A I."/>
            <person name="Generalovic N T."/>
            <person name="Byers J.R.P. K."/>
            <person name="Montejo-Kovacevich G."/>
            <person name="Yen C E."/>
        </authorList>
    </citation>
    <scope>NUCLEOTIDE SEQUENCE [LARGE SCALE GENOMIC DNA]</scope>
</reference>
<dbReference type="EMBL" id="LR899012">
    <property type="protein sequence ID" value="CAD7089180.1"/>
    <property type="molecule type" value="Genomic_DNA"/>
</dbReference>
<organism evidence="2 3">
    <name type="scientific">Hermetia illucens</name>
    <name type="common">Black soldier fly</name>
    <dbReference type="NCBI Taxonomy" id="343691"/>
    <lineage>
        <taxon>Eukaryota</taxon>
        <taxon>Metazoa</taxon>
        <taxon>Ecdysozoa</taxon>
        <taxon>Arthropoda</taxon>
        <taxon>Hexapoda</taxon>
        <taxon>Insecta</taxon>
        <taxon>Pterygota</taxon>
        <taxon>Neoptera</taxon>
        <taxon>Endopterygota</taxon>
        <taxon>Diptera</taxon>
        <taxon>Brachycera</taxon>
        <taxon>Stratiomyomorpha</taxon>
        <taxon>Stratiomyidae</taxon>
        <taxon>Hermetiinae</taxon>
        <taxon>Hermetia</taxon>
    </lineage>
</organism>
<evidence type="ECO:0000313" key="2">
    <source>
        <dbReference type="EMBL" id="CAD7089180.1"/>
    </source>
</evidence>
<evidence type="ECO:0000256" key="1">
    <source>
        <dbReference type="SAM" id="MobiDB-lite"/>
    </source>
</evidence>
<dbReference type="AlphaFoldDB" id="A0A7R8YY80"/>
<sequence length="437" mass="50474">MEQLNRKRGSAQRRVTQFRTYLSTFQQNVDNNVEITEQQIIELEQRFDKIGIARNEFEICQDEIEDLVADELVEETSQKRDEFEAVAVSNLTSDFNVRLPILSLPEFDGSYEKWSAFHDTFKTIIHEHRQITAIQKFQYLRSALTGDAAQVVQGLEISAANYDAAWELLTKRYQNKTLNIHNHIKGIVEHPKLNKANFQLLRNLLNSIQGHLRSLKSLEEDYEQWGSLLIYIIADKFDTRTRTEWEKKIDWKKMPAVFELVDFIEEQWLFLEKTDKSPKDSIDQSRFRPSKPLASKPYNTFSHAATDQPTCPVCDGSHPIYTCQRLPDMPVESRIAEIKKHKRCLNCFRTGHFSPNCQSRPCLKCKELHHTLLHREKSKNLQMSQRTSNNVPSSSGSLSSPSTVTNFAGSGQNTSHVLPTAVVKIFDCGLHMIVWPY</sequence>
<dbReference type="InterPro" id="IPR005312">
    <property type="entry name" value="DUF1759"/>
</dbReference>
<dbReference type="PANTHER" id="PTHR47331">
    <property type="entry name" value="PHD-TYPE DOMAIN-CONTAINING PROTEIN"/>
    <property type="match status" value="1"/>
</dbReference>
<accession>A0A7R8YY80</accession>
<protein>
    <recommendedName>
        <fullName evidence="4">CCHC-type domain-containing protein</fullName>
    </recommendedName>
</protein>
<proteinExistence type="predicted"/>
<feature type="region of interest" description="Disordered" evidence="1">
    <location>
        <begin position="376"/>
        <end position="406"/>
    </location>
</feature>